<evidence type="ECO:0000313" key="19">
    <source>
        <dbReference type="EMBL" id="KAF1663689.1"/>
    </source>
</evidence>
<keyword evidence="6" id="KW-0833">Ubl conjugation pathway</keyword>
<dbReference type="PANTHER" id="PTHR13318">
    <property type="entry name" value="PARTNER OF PAIRED, ISOFORM B-RELATED"/>
    <property type="match status" value="1"/>
</dbReference>
<keyword evidence="20" id="KW-1185">Reference proteome</keyword>
<dbReference type="CDD" id="cd22124">
    <property type="entry name" value="F-box_FBXL13"/>
    <property type="match status" value="1"/>
</dbReference>
<evidence type="ECO:0000256" key="1">
    <source>
        <dbReference type="ARBA" id="ARBA00004300"/>
    </source>
</evidence>
<evidence type="ECO:0000256" key="12">
    <source>
        <dbReference type="ARBA" id="ARBA00061246"/>
    </source>
</evidence>
<sequence>QVLLCGVIVMHPEDPLTFLEEKLREIMEKGLDGVLWYILNVCVIDLSLHPKLKRISETYLNTVFGLDGEQLMTEELCAKAWDFYSRNLMKLYFGRWIKYNLLRKNKRKKAKQKMALAVVHYNIQILSVIIQKWSTWVQIHKEKMTLAAKRLQQIFNKIYLNVVMKAWHAEAHSSLKTKAYFESLAKESQKGCFESNGLTVRHKTSHLPEKALLQIFRYVNLVDLARCAQVSQTWMLLTQNSSLWSDINFSSVKHQVQDQIVVNTLQKWRPCVLRLNLRGCYSLHWPSFKSISECKNLQDLNLSECQGLDDESMRLISEGCRALLYLNLSYTDITNGTLRLLSSSFPNLQYLSLAHCRKFTDKGLLYLGSGKGCHKLIYLDLSGCIQISVDGFRNIANGCSRIQDLLINKMPTLTDRCIQALVEKCQQIMSVVFLDSPHLSDTTFKALAECKLVKVSIEGNNQITDLSFKLMSKCCPYIRHIHMADCQKITDAGLKMISPLKHILVLNVADCIRLSDGGVRPFVQGSSGAKLRELNLTNCIHVTDASVTEIAQRCHELTYLNLRHCENVTDAGIEALGNMSSLISIDISGTSISDMGLRALGCHGKIKELSISECKKISDTGIQEFCKGTKYLEYCHVSYCPQLTDEAVKAMAFHCHTLTSVNIAGCPKMTDTCIQYLAAACHYLHFLDVSGCIHLTDKALKYLWKGCRQLQILKMLYCRNITKQAVLKYTAKLEKHEHNDADPPSWLGYDWDGNILSPSPKNTRQSLNKQILQNER</sequence>
<evidence type="ECO:0000256" key="5">
    <source>
        <dbReference type="ARBA" id="ARBA00022737"/>
    </source>
</evidence>
<evidence type="ECO:0000256" key="15">
    <source>
        <dbReference type="ARBA" id="ARBA00081702"/>
    </source>
</evidence>
<dbReference type="GO" id="GO:0005813">
    <property type="term" value="C:centrosome"/>
    <property type="evidence" value="ECO:0007669"/>
    <property type="project" value="UniProtKB-SubCell"/>
</dbReference>
<comment type="similarity">
    <text evidence="12">Belongs to the DRC6 family.</text>
</comment>
<dbReference type="InterPro" id="IPR001810">
    <property type="entry name" value="F-box_dom"/>
</dbReference>
<keyword evidence="10" id="KW-0966">Cell projection</keyword>
<dbReference type="InterPro" id="IPR032675">
    <property type="entry name" value="LRR_dom_sf"/>
</dbReference>
<evidence type="ECO:0000256" key="4">
    <source>
        <dbReference type="ARBA" id="ARBA00022614"/>
    </source>
</evidence>
<dbReference type="SMART" id="SM00256">
    <property type="entry name" value="FBOX"/>
    <property type="match status" value="1"/>
</dbReference>
<dbReference type="Gene3D" id="3.80.10.10">
    <property type="entry name" value="Ribonuclease Inhibitor"/>
    <property type="match status" value="4"/>
</dbReference>
<evidence type="ECO:0000259" key="18">
    <source>
        <dbReference type="PROSITE" id="PS50181"/>
    </source>
</evidence>
<protein>
    <recommendedName>
        <fullName evidence="14">F-box and leucine-rich repeat protein 13</fullName>
    </recommendedName>
    <alternativeName>
        <fullName evidence="15">Dynein regulatory complex subunit 6</fullName>
    </alternativeName>
    <alternativeName>
        <fullName evidence="16">F-box/LRR-repeat protein 13</fullName>
    </alternativeName>
</protein>
<dbReference type="GO" id="GO:0031146">
    <property type="term" value="P:SCF-dependent proteasomal ubiquitin-dependent protein catabolic process"/>
    <property type="evidence" value="ECO:0007669"/>
    <property type="project" value="TreeGrafter"/>
</dbReference>
<dbReference type="Pfam" id="PF13516">
    <property type="entry name" value="LRR_6"/>
    <property type="match status" value="1"/>
</dbReference>
<evidence type="ECO:0000256" key="8">
    <source>
        <dbReference type="ARBA" id="ARBA00023069"/>
    </source>
</evidence>
<dbReference type="InterPro" id="IPR001611">
    <property type="entry name" value="Leu-rich_rpt"/>
</dbReference>
<feature type="non-terminal residue" evidence="19">
    <location>
        <position position="1"/>
    </location>
</feature>
<keyword evidence="4" id="KW-0433">Leucine-rich repeat</keyword>
<evidence type="ECO:0000256" key="7">
    <source>
        <dbReference type="ARBA" id="ARBA00022846"/>
    </source>
</evidence>
<comment type="caution">
    <text evidence="19">The sequence shown here is derived from an EMBL/GenBank/DDBJ whole genome shotgun (WGS) entry which is preliminary data.</text>
</comment>
<dbReference type="SUPFAM" id="SSF52047">
    <property type="entry name" value="RNI-like"/>
    <property type="match status" value="2"/>
</dbReference>
<proteinExistence type="inferred from homology"/>
<dbReference type="Proteomes" id="UP000751161">
    <property type="component" value="Unassembled WGS sequence"/>
</dbReference>
<feature type="region of interest" description="Disordered" evidence="17">
    <location>
        <begin position="757"/>
        <end position="776"/>
    </location>
</feature>
<gene>
    <name evidence="19" type="primary">FBXL13</name>
    <name evidence="19" type="ORF">FQA23_0011632</name>
</gene>
<comment type="subcellular location">
    <subcellularLocation>
        <location evidence="2">Cytoplasm</location>
        <location evidence="2">Cytoskeleton</location>
        <location evidence="2">Flagellum axoneme</location>
    </subcellularLocation>
    <subcellularLocation>
        <location evidence="1">Cytoplasm</location>
        <location evidence="1">Cytoskeleton</location>
        <location evidence="1">Microtubule organizing center</location>
        <location evidence="1">Centrosome</location>
    </subcellularLocation>
</comment>
<reference evidence="19" key="1">
    <citation type="journal article" date="2019" name="Gigascience">
        <title>High-coverage genomes to elucidate the evolution of penguins.</title>
        <authorList>
            <person name="Pan H."/>
            <person name="Cole T.L."/>
            <person name="Bi X."/>
            <person name="Fang M."/>
            <person name="Zhou C."/>
            <person name="Yang Z."/>
            <person name="Ksepka D.T."/>
            <person name="Hart T."/>
            <person name="Bouzat J.L."/>
            <person name="Argilla L.S."/>
            <person name="Bertelsen M.F."/>
            <person name="Boersma P.D."/>
            <person name="Bost C.A."/>
            <person name="Cherel Y."/>
            <person name="Dann P."/>
            <person name="Fiddaman S.R."/>
            <person name="Howard P."/>
            <person name="Labuschagne K."/>
            <person name="Mattern T."/>
            <person name="Miller G."/>
            <person name="Parker P."/>
            <person name="Phillips R.A."/>
            <person name="Quillfeldt P."/>
            <person name="Ryan P.G."/>
            <person name="Taylor H."/>
            <person name="Thompson D.R."/>
            <person name="Young M.J."/>
            <person name="Ellegaard M.R."/>
            <person name="Gilbert M.T.P."/>
            <person name="Sinding M.S."/>
            <person name="Pacheco G."/>
            <person name="Shepherd L.D."/>
            <person name="Tennyson A.J.D."/>
            <person name="Grosser S."/>
            <person name="Kay E."/>
            <person name="Nupen L.J."/>
            <person name="Ellenberg U."/>
            <person name="Houston D.M."/>
            <person name="Reeve A.H."/>
            <person name="Johnson K."/>
            <person name="Masello J.F."/>
            <person name="Stracke T."/>
            <person name="McKinlay B."/>
            <person name="Borboroglu P.G."/>
            <person name="Zhang D.X."/>
            <person name="Zhang G."/>
        </authorList>
    </citation>
    <scope>NUCLEOTIDE SEQUENCE</scope>
    <source>
        <strain evidence="19">KP FORT 001</strain>
    </source>
</reference>
<feature type="non-terminal residue" evidence="19">
    <location>
        <position position="776"/>
    </location>
</feature>
<comment type="subunit">
    <text evidence="13">Component of the nexin-dynein regulatory complex (N-DRC). Directly interacts with SKP1 and CUL1. Interacts with TCTE1/DRC5.</text>
</comment>
<dbReference type="GO" id="GO:0019005">
    <property type="term" value="C:SCF ubiquitin ligase complex"/>
    <property type="evidence" value="ECO:0007669"/>
    <property type="project" value="TreeGrafter"/>
</dbReference>
<keyword evidence="8" id="KW-0969">Cilium</keyword>
<dbReference type="InterPro" id="IPR057207">
    <property type="entry name" value="FBXL15_LRR"/>
</dbReference>
<dbReference type="FunFam" id="3.80.10.10:FF:000291">
    <property type="entry name" value="F-box and leucine rich repeat protein 13"/>
    <property type="match status" value="1"/>
</dbReference>
<dbReference type="SMART" id="SM00367">
    <property type="entry name" value="LRR_CC"/>
    <property type="match status" value="14"/>
</dbReference>
<keyword evidence="3" id="KW-0963">Cytoplasm</keyword>
<evidence type="ECO:0000256" key="2">
    <source>
        <dbReference type="ARBA" id="ARBA00004611"/>
    </source>
</evidence>
<dbReference type="PANTHER" id="PTHR13318:SF95">
    <property type="entry name" value="F-BOX PROTEIN YLR352W"/>
    <property type="match status" value="1"/>
</dbReference>
<evidence type="ECO:0000256" key="11">
    <source>
        <dbReference type="ARBA" id="ARBA00058421"/>
    </source>
</evidence>
<accession>A0A8J4LJC0</accession>
<dbReference type="Pfam" id="PF25372">
    <property type="entry name" value="DUF7885"/>
    <property type="match status" value="2"/>
</dbReference>
<keyword evidence="9" id="KW-0206">Cytoskeleton</keyword>
<name>A0A8J4LJC0_APTPA</name>
<evidence type="ECO:0000256" key="10">
    <source>
        <dbReference type="ARBA" id="ARBA00023273"/>
    </source>
</evidence>
<keyword evidence="7" id="KW-0282">Flagellum</keyword>
<evidence type="ECO:0000256" key="17">
    <source>
        <dbReference type="SAM" id="MobiDB-lite"/>
    </source>
</evidence>
<evidence type="ECO:0000256" key="9">
    <source>
        <dbReference type="ARBA" id="ARBA00023212"/>
    </source>
</evidence>
<keyword evidence="5" id="KW-0677">Repeat</keyword>
<evidence type="ECO:0000256" key="14">
    <source>
        <dbReference type="ARBA" id="ARBA00071255"/>
    </source>
</evidence>
<comment type="function">
    <text evidence="11">Substrate-recognition component of the SCF (SKP1-CUL1-F-box protein)-type E3 ubiquitin ligase complex. Component of the nexin-dynein regulatory complex (N-DRC), a key regulator of ciliary/flagellar motility which maintains the alignment and integrity of the distal axoneme and regulates microtubule sliding in motile axonemes. Specifically targets CEP192 isoform 3 for ubiquitin-mediated proteolysis and thereby acts as a regulator of microtubule nucleation activity.</text>
</comment>
<dbReference type="FunFam" id="3.80.10.10:FF:000134">
    <property type="entry name" value="F-box and leucine rich repeat protein 13"/>
    <property type="match status" value="1"/>
</dbReference>
<evidence type="ECO:0000256" key="3">
    <source>
        <dbReference type="ARBA" id="ARBA00022490"/>
    </source>
</evidence>
<feature type="domain" description="F-box" evidence="18">
    <location>
        <begin position="201"/>
        <end position="247"/>
    </location>
</feature>
<dbReference type="PROSITE" id="PS50181">
    <property type="entry name" value="FBOX"/>
    <property type="match status" value="1"/>
</dbReference>
<dbReference type="Pfam" id="PF12937">
    <property type="entry name" value="F-box-like"/>
    <property type="match status" value="1"/>
</dbReference>
<dbReference type="FunFam" id="3.80.10.10:FF:000266">
    <property type="entry name" value="F-box and leucine rich repeat protein 13"/>
    <property type="match status" value="1"/>
</dbReference>
<evidence type="ECO:0000256" key="16">
    <source>
        <dbReference type="ARBA" id="ARBA00083659"/>
    </source>
</evidence>
<evidence type="ECO:0000256" key="13">
    <source>
        <dbReference type="ARBA" id="ARBA00061870"/>
    </source>
</evidence>
<evidence type="ECO:0000256" key="6">
    <source>
        <dbReference type="ARBA" id="ARBA00022786"/>
    </source>
</evidence>
<organism evidence="19 20">
    <name type="scientific">Aptenodytes patagonicus</name>
    <name type="common">King penguin</name>
    <dbReference type="NCBI Taxonomy" id="9234"/>
    <lineage>
        <taxon>Eukaryota</taxon>
        <taxon>Metazoa</taxon>
        <taxon>Chordata</taxon>
        <taxon>Craniata</taxon>
        <taxon>Vertebrata</taxon>
        <taxon>Euteleostomi</taxon>
        <taxon>Archelosauria</taxon>
        <taxon>Archosauria</taxon>
        <taxon>Dinosauria</taxon>
        <taxon>Saurischia</taxon>
        <taxon>Theropoda</taxon>
        <taxon>Coelurosauria</taxon>
        <taxon>Aves</taxon>
        <taxon>Neognathae</taxon>
        <taxon>Neoaves</taxon>
        <taxon>Aequornithes</taxon>
        <taxon>Sphenisciformes</taxon>
        <taxon>Spheniscidae</taxon>
        <taxon>Aptenodytes</taxon>
    </lineage>
</organism>
<dbReference type="AlphaFoldDB" id="A0A8J4LJC0"/>
<dbReference type="InterPro" id="IPR006553">
    <property type="entry name" value="Leu-rich_rpt_Cys-con_subtyp"/>
</dbReference>
<evidence type="ECO:0000313" key="20">
    <source>
        <dbReference type="Proteomes" id="UP000751161"/>
    </source>
</evidence>
<dbReference type="EMBL" id="VULM01006483">
    <property type="protein sequence ID" value="KAF1663689.1"/>
    <property type="molecule type" value="Genomic_DNA"/>
</dbReference>